<gene>
    <name evidence="1" type="ORF">CFP56_002924</name>
</gene>
<comment type="caution">
    <text evidence="1">The sequence shown here is derived from an EMBL/GenBank/DDBJ whole genome shotgun (WGS) entry which is preliminary data.</text>
</comment>
<evidence type="ECO:0000313" key="1">
    <source>
        <dbReference type="EMBL" id="KAK7814601.1"/>
    </source>
</evidence>
<sequence length="11" mass="1501">MWKRIQRLQKN</sequence>
<name>A0AAW0IKA5_QUESU</name>
<accession>A0AAW0IKA5</accession>
<dbReference type="EMBL" id="PKMF04001086">
    <property type="protein sequence ID" value="KAK7814601.1"/>
    <property type="molecule type" value="Genomic_DNA"/>
</dbReference>
<keyword evidence="2" id="KW-1185">Reference proteome</keyword>
<dbReference type="Proteomes" id="UP000237347">
    <property type="component" value="Unassembled WGS sequence"/>
</dbReference>
<evidence type="ECO:0000313" key="2">
    <source>
        <dbReference type="Proteomes" id="UP000237347"/>
    </source>
</evidence>
<proteinExistence type="predicted"/>
<protein>
    <submittedName>
        <fullName evidence="1">Uncharacterized protein</fullName>
    </submittedName>
</protein>
<reference evidence="1 2" key="1">
    <citation type="journal article" date="2018" name="Sci. Data">
        <title>The draft genome sequence of cork oak.</title>
        <authorList>
            <person name="Ramos A.M."/>
            <person name="Usie A."/>
            <person name="Barbosa P."/>
            <person name="Barros P.M."/>
            <person name="Capote T."/>
            <person name="Chaves I."/>
            <person name="Simoes F."/>
            <person name="Abreu I."/>
            <person name="Carrasquinho I."/>
            <person name="Faro C."/>
            <person name="Guimaraes J.B."/>
            <person name="Mendonca D."/>
            <person name="Nobrega F."/>
            <person name="Rodrigues L."/>
            <person name="Saibo N.J.M."/>
            <person name="Varela M.C."/>
            <person name="Egas C."/>
            <person name="Matos J."/>
            <person name="Miguel C.M."/>
            <person name="Oliveira M.M."/>
            <person name="Ricardo C.P."/>
            <person name="Goncalves S."/>
        </authorList>
    </citation>
    <scope>NUCLEOTIDE SEQUENCE [LARGE SCALE GENOMIC DNA]</scope>
    <source>
        <strain evidence="2">cv. HL8</strain>
    </source>
</reference>
<organism evidence="1 2">
    <name type="scientific">Quercus suber</name>
    <name type="common">Cork oak</name>
    <dbReference type="NCBI Taxonomy" id="58331"/>
    <lineage>
        <taxon>Eukaryota</taxon>
        <taxon>Viridiplantae</taxon>
        <taxon>Streptophyta</taxon>
        <taxon>Embryophyta</taxon>
        <taxon>Tracheophyta</taxon>
        <taxon>Spermatophyta</taxon>
        <taxon>Magnoliopsida</taxon>
        <taxon>eudicotyledons</taxon>
        <taxon>Gunneridae</taxon>
        <taxon>Pentapetalae</taxon>
        <taxon>rosids</taxon>
        <taxon>fabids</taxon>
        <taxon>Fagales</taxon>
        <taxon>Fagaceae</taxon>
        <taxon>Quercus</taxon>
    </lineage>
</organism>